<dbReference type="SUPFAM" id="SSF56003">
    <property type="entry name" value="Molybdenum cofactor-binding domain"/>
    <property type="match status" value="1"/>
</dbReference>
<comment type="caution">
    <text evidence="1">The sequence shown here is derived from an EMBL/GenBank/DDBJ whole genome shotgun (WGS) entry which is preliminary data.</text>
</comment>
<keyword evidence="2" id="KW-1185">Reference proteome</keyword>
<evidence type="ECO:0000313" key="2">
    <source>
        <dbReference type="Proteomes" id="UP000586918"/>
    </source>
</evidence>
<evidence type="ECO:0000313" key="1">
    <source>
        <dbReference type="EMBL" id="NMH94505.1"/>
    </source>
</evidence>
<sequence>DGNLSTGTLLDYLMPTSAEIPELTIGHLARPAANPLGVRGVGEGGTLGPNAVLAGALGDALGISIDTLPITPARVWKELQ</sequence>
<dbReference type="AlphaFoldDB" id="A0A848DPP4"/>
<organism evidence="1 2">
    <name type="scientific">Pseudonocardia bannensis</name>
    <dbReference type="NCBI Taxonomy" id="630973"/>
    <lineage>
        <taxon>Bacteria</taxon>
        <taxon>Bacillati</taxon>
        <taxon>Actinomycetota</taxon>
        <taxon>Actinomycetes</taxon>
        <taxon>Pseudonocardiales</taxon>
        <taxon>Pseudonocardiaceae</taxon>
        <taxon>Pseudonocardia</taxon>
    </lineage>
</organism>
<dbReference type="EMBL" id="JAAXKZ010000114">
    <property type="protein sequence ID" value="NMH94505.1"/>
    <property type="molecule type" value="Genomic_DNA"/>
</dbReference>
<accession>A0A848DPP4</accession>
<name>A0A848DPP4_9PSEU</name>
<reference evidence="1 2" key="1">
    <citation type="submission" date="2020-04" db="EMBL/GenBank/DDBJ databases">
        <authorList>
            <person name="Klaysubun C."/>
            <person name="Duangmal K."/>
            <person name="Lipun K."/>
        </authorList>
    </citation>
    <scope>NUCLEOTIDE SEQUENCE [LARGE SCALE GENOMIC DNA]</scope>
    <source>
        <strain evidence="1 2">DSM 45300</strain>
    </source>
</reference>
<feature type="non-terminal residue" evidence="1">
    <location>
        <position position="1"/>
    </location>
</feature>
<dbReference type="InterPro" id="IPR037165">
    <property type="entry name" value="AldOxase/xan_DH_Mopterin-bd_sf"/>
</dbReference>
<proteinExistence type="predicted"/>
<dbReference type="GO" id="GO:0016491">
    <property type="term" value="F:oxidoreductase activity"/>
    <property type="evidence" value="ECO:0007669"/>
    <property type="project" value="InterPro"/>
</dbReference>
<protein>
    <submittedName>
        <fullName evidence="1">Xanthine dehydrogenase family protein molybdopterin-binding subunit</fullName>
    </submittedName>
</protein>
<dbReference type="Proteomes" id="UP000586918">
    <property type="component" value="Unassembled WGS sequence"/>
</dbReference>
<gene>
    <name evidence="1" type="ORF">HF519_23590</name>
</gene>
<dbReference type="Gene3D" id="3.30.365.10">
    <property type="entry name" value="Aldehyde oxidase/xanthine dehydrogenase, molybdopterin binding domain"/>
    <property type="match status" value="1"/>
</dbReference>